<accession>A0ABD0UBH8</accession>
<dbReference type="AlphaFoldDB" id="A0ABD0UBH8"/>
<name>A0ABD0UBH8_DENTH</name>
<protein>
    <submittedName>
        <fullName evidence="1">Uncharacterized protein</fullName>
    </submittedName>
</protein>
<dbReference type="Proteomes" id="UP001552299">
    <property type="component" value="Unassembled WGS sequence"/>
</dbReference>
<evidence type="ECO:0000313" key="1">
    <source>
        <dbReference type="EMBL" id="KAL0907702.1"/>
    </source>
</evidence>
<gene>
    <name evidence="1" type="ORF">M5K25_022132</name>
</gene>
<reference evidence="1 2" key="1">
    <citation type="journal article" date="2024" name="Plant Biotechnol. J.">
        <title>Dendrobium thyrsiflorum genome and its molecular insights into genes involved in important horticultural traits.</title>
        <authorList>
            <person name="Chen B."/>
            <person name="Wang J.Y."/>
            <person name="Zheng P.J."/>
            <person name="Li K.L."/>
            <person name="Liang Y.M."/>
            <person name="Chen X.F."/>
            <person name="Zhang C."/>
            <person name="Zhao X."/>
            <person name="He X."/>
            <person name="Zhang G.Q."/>
            <person name="Liu Z.J."/>
            <person name="Xu Q."/>
        </authorList>
    </citation>
    <scope>NUCLEOTIDE SEQUENCE [LARGE SCALE GENOMIC DNA]</scope>
    <source>
        <strain evidence="1">GZMU011</strain>
    </source>
</reference>
<organism evidence="1 2">
    <name type="scientific">Dendrobium thyrsiflorum</name>
    <name type="common">Pinecone-like raceme dendrobium</name>
    <name type="synonym">Orchid</name>
    <dbReference type="NCBI Taxonomy" id="117978"/>
    <lineage>
        <taxon>Eukaryota</taxon>
        <taxon>Viridiplantae</taxon>
        <taxon>Streptophyta</taxon>
        <taxon>Embryophyta</taxon>
        <taxon>Tracheophyta</taxon>
        <taxon>Spermatophyta</taxon>
        <taxon>Magnoliopsida</taxon>
        <taxon>Liliopsida</taxon>
        <taxon>Asparagales</taxon>
        <taxon>Orchidaceae</taxon>
        <taxon>Epidendroideae</taxon>
        <taxon>Malaxideae</taxon>
        <taxon>Dendrobiinae</taxon>
        <taxon>Dendrobium</taxon>
    </lineage>
</organism>
<sequence>MSSFTLQQRVQITKEDLGTYLHLRTEGVRAHNMSLESEYNWTTINRVLRGIDQVCHLPCVYTLYQNAWIIQHVLRSFIIPKAGNRINMTPLLSTVTYIIMTSTHFDEAQLILDYIQNLTDIRHPSTKRKKNIALGHLACYVLEKKYNLVHPDPPTEEPIFSQMPLLGHYLIRDIDLTQEEKGNLDKKLHLHLPLLRNRMPIRSCFSETHFDQRFDQLENKLNTQNDQYNADMAWMRGQTDYINTNLATINSYFTGFTPQPPPDQDSEF</sequence>
<keyword evidence="2" id="KW-1185">Reference proteome</keyword>
<comment type="caution">
    <text evidence="1">The sequence shown here is derived from an EMBL/GenBank/DDBJ whole genome shotgun (WGS) entry which is preliminary data.</text>
</comment>
<dbReference type="EMBL" id="JANQDX010000017">
    <property type="protein sequence ID" value="KAL0907702.1"/>
    <property type="molecule type" value="Genomic_DNA"/>
</dbReference>
<proteinExistence type="predicted"/>
<evidence type="ECO:0000313" key="2">
    <source>
        <dbReference type="Proteomes" id="UP001552299"/>
    </source>
</evidence>